<evidence type="ECO:0008006" key="3">
    <source>
        <dbReference type="Google" id="ProtNLM"/>
    </source>
</evidence>
<keyword evidence="1" id="KW-0732">Signal</keyword>
<dbReference type="Gene3D" id="2.40.160.20">
    <property type="match status" value="1"/>
</dbReference>
<organism evidence="2">
    <name type="scientific">Desulfobacca acetoxidans</name>
    <dbReference type="NCBI Taxonomy" id="60893"/>
    <lineage>
        <taxon>Bacteria</taxon>
        <taxon>Pseudomonadati</taxon>
        <taxon>Thermodesulfobacteriota</taxon>
        <taxon>Desulfobaccia</taxon>
        <taxon>Desulfobaccales</taxon>
        <taxon>Desulfobaccaceae</taxon>
        <taxon>Desulfobacca</taxon>
    </lineage>
</organism>
<proteinExistence type="predicted"/>
<sequence>MKKWKMVWVIAALALLPALSATAQAAMYMEGYVGGNGASNLGSTATVIGGWRLGVWFVPEGVLGLKYPNWLKHFGFYTDISVHGISSDRRELQGDGYIATFAFMPAVRWGFVKDEEVPFGRFQPYLAVGPAIFHADFNNFSGAKVSAALVMDAGIRGMLSRKFSVDVFFRYRYAQQNVTYNLFSGCVGFSYHF</sequence>
<accession>A0A7C3Z9P7</accession>
<dbReference type="InterPro" id="IPR011250">
    <property type="entry name" value="OMP/PagP_B-barrel"/>
</dbReference>
<feature type="chain" id="PRO_5027624176" description="Outer membrane protein beta-barrel domain-containing protein" evidence="1">
    <location>
        <begin position="26"/>
        <end position="193"/>
    </location>
</feature>
<reference evidence="2" key="1">
    <citation type="journal article" date="2020" name="mSystems">
        <title>Genome- and Community-Level Interaction Insights into Carbon Utilization and Element Cycling Functions of Hydrothermarchaeota in Hydrothermal Sediment.</title>
        <authorList>
            <person name="Zhou Z."/>
            <person name="Liu Y."/>
            <person name="Xu W."/>
            <person name="Pan J."/>
            <person name="Luo Z.H."/>
            <person name="Li M."/>
        </authorList>
    </citation>
    <scope>NUCLEOTIDE SEQUENCE [LARGE SCALE GENOMIC DNA]</scope>
    <source>
        <strain evidence="2">SpSt-897</strain>
    </source>
</reference>
<evidence type="ECO:0000256" key="1">
    <source>
        <dbReference type="SAM" id="SignalP"/>
    </source>
</evidence>
<name>A0A7C3Z9P7_9BACT</name>
<dbReference type="AlphaFoldDB" id="A0A7C3Z9P7"/>
<gene>
    <name evidence="2" type="ORF">ENW96_11405</name>
</gene>
<evidence type="ECO:0000313" key="2">
    <source>
        <dbReference type="EMBL" id="HGF34970.1"/>
    </source>
</evidence>
<feature type="signal peptide" evidence="1">
    <location>
        <begin position="1"/>
        <end position="25"/>
    </location>
</feature>
<protein>
    <recommendedName>
        <fullName evidence="3">Outer membrane protein beta-barrel domain-containing protein</fullName>
    </recommendedName>
</protein>
<comment type="caution">
    <text evidence="2">The sequence shown here is derived from an EMBL/GenBank/DDBJ whole genome shotgun (WGS) entry which is preliminary data.</text>
</comment>
<dbReference type="EMBL" id="DTMF01000277">
    <property type="protein sequence ID" value="HGF34970.1"/>
    <property type="molecule type" value="Genomic_DNA"/>
</dbReference>
<dbReference type="SUPFAM" id="SSF56925">
    <property type="entry name" value="OMPA-like"/>
    <property type="match status" value="1"/>
</dbReference>